<sequence>MSTATYEKLITENVTKAYKKSSPKAVDELNSQSARVAEKLGLDNRIEKLAEREAFITLKDHKPEFHAHPNCRLINPSKSEIGIISKRILDEINTTIIQKTQINQWKNTSSVLKWFRNLDHKENLSFICFDVCGLYPSITEKLLSKALDFVTTYRPISADEREIIFLSEQSLLFSKDCPWEKKSSTSRFDVTMGSFDGAETRELVGCYLLSCLTKTYGNSIGLYRDDGLAAFNTKPQQIEKIKKGFCQIFRENDLKITVEANMTKVNFLDVTLDLQSGKHYPYIKEGNIPLYVHKKSNHP</sequence>
<reference evidence="1 2" key="1">
    <citation type="submission" date="2022-05" db="EMBL/GenBank/DDBJ databases">
        <authorList>
            <consortium name="Genoscope - CEA"/>
            <person name="William W."/>
        </authorList>
    </citation>
    <scope>NUCLEOTIDE SEQUENCE [LARGE SCALE GENOMIC DNA]</scope>
</reference>
<dbReference type="Proteomes" id="UP001159427">
    <property type="component" value="Unassembled WGS sequence"/>
</dbReference>
<dbReference type="EMBL" id="CALNXI010000089">
    <property type="protein sequence ID" value="CAH3018503.1"/>
    <property type="molecule type" value="Genomic_DNA"/>
</dbReference>
<evidence type="ECO:0000313" key="2">
    <source>
        <dbReference type="Proteomes" id="UP001159427"/>
    </source>
</evidence>
<keyword evidence="2" id="KW-1185">Reference proteome</keyword>
<accession>A0ABN8LS05</accession>
<feature type="non-terminal residue" evidence="1">
    <location>
        <position position="299"/>
    </location>
</feature>
<gene>
    <name evidence="1" type="ORF">PEVE_00043481</name>
</gene>
<comment type="caution">
    <text evidence="1">The sequence shown here is derived from an EMBL/GenBank/DDBJ whole genome shotgun (WGS) entry which is preliminary data.</text>
</comment>
<evidence type="ECO:0008006" key="3">
    <source>
        <dbReference type="Google" id="ProtNLM"/>
    </source>
</evidence>
<name>A0ABN8LS05_9CNID</name>
<organism evidence="1 2">
    <name type="scientific">Porites evermanni</name>
    <dbReference type="NCBI Taxonomy" id="104178"/>
    <lineage>
        <taxon>Eukaryota</taxon>
        <taxon>Metazoa</taxon>
        <taxon>Cnidaria</taxon>
        <taxon>Anthozoa</taxon>
        <taxon>Hexacorallia</taxon>
        <taxon>Scleractinia</taxon>
        <taxon>Fungiina</taxon>
        <taxon>Poritidae</taxon>
        <taxon>Porites</taxon>
    </lineage>
</organism>
<protein>
    <recommendedName>
        <fullName evidence="3">Reverse transcriptase domain-containing protein</fullName>
    </recommendedName>
</protein>
<evidence type="ECO:0000313" key="1">
    <source>
        <dbReference type="EMBL" id="CAH3018503.1"/>
    </source>
</evidence>
<proteinExistence type="predicted"/>